<evidence type="ECO:0000313" key="1">
    <source>
        <dbReference type="EMBL" id="KAG6642325.1"/>
    </source>
</evidence>
<protein>
    <submittedName>
        <fullName evidence="1">Uncharacterized protein</fullName>
    </submittedName>
</protein>
<sequence length="50" mass="5967">MALFLFAFLRSIQFHYETKLPCNIQSNYTNFTHLQALLFFKTEKKTCNGF</sequence>
<gene>
    <name evidence="1" type="ORF">CIPAW_09G134700</name>
</gene>
<evidence type="ECO:0000313" key="2">
    <source>
        <dbReference type="Proteomes" id="UP000811609"/>
    </source>
</evidence>
<accession>A0A8T1PHG4</accession>
<dbReference type="AlphaFoldDB" id="A0A8T1PHG4"/>
<comment type="caution">
    <text evidence="1">The sequence shown here is derived from an EMBL/GenBank/DDBJ whole genome shotgun (WGS) entry which is preliminary data.</text>
</comment>
<organism evidence="1 2">
    <name type="scientific">Carya illinoinensis</name>
    <name type="common">Pecan</name>
    <dbReference type="NCBI Taxonomy" id="32201"/>
    <lineage>
        <taxon>Eukaryota</taxon>
        <taxon>Viridiplantae</taxon>
        <taxon>Streptophyta</taxon>
        <taxon>Embryophyta</taxon>
        <taxon>Tracheophyta</taxon>
        <taxon>Spermatophyta</taxon>
        <taxon>Magnoliopsida</taxon>
        <taxon>eudicotyledons</taxon>
        <taxon>Gunneridae</taxon>
        <taxon>Pentapetalae</taxon>
        <taxon>rosids</taxon>
        <taxon>fabids</taxon>
        <taxon>Fagales</taxon>
        <taxon>Juglandaceae</taxon>
        <taxon>Carya</taxon>
    </lineage>
</organism>
<reference evidence="1" key="1">
    <citation type="submission" date="2020-12" db="EMBL/GenBank/DDBJ databases">
        <title>WGS assembly of Carya illinoinensis cv. Pawnee.</title>
        <authorList>
            <person name="Platts A."/>
            <person name="Shu S."/>
            <person name="Wright S."/>
            <person name="Barry K."/>
            <person name="Edger P."/>
            <person name="Pires J.C."/>
            <person name="Schmutz J."/>
        </authorList>
    </citation>
    <scope>NUCLEOTIDE SEQUENCE</scope>
    <source>
        <tissue evidence="1">Leaf</tissue>
    </source>
</reference>
<name>A0A8T1PHG4_CARIL</name>
<keyword evidence="2" id="KW-1185">Reference proteome</keyword>
<dbReference type="EMBL" id="CM031817">
    <property type="protein sequence ID" value="KAG6642325.1"/>
    <property type="molecule type" value="Genomic_DNA"/>
</dbReference>
<dbReference type="Proteomes" id="UP000811609">
    <property type="component" value="Chromosome 9"/>
</dbReference>
<proteinExistence type="predicted"/>